<dbReference type="Proteomes" id="UP001374893">
    <property type="component" value="Chromosome"/>
</dbReference>
<dbReference type="InterPro" id="IPR054720">
    <property type="entry name" value="HpiC1"/>
</dbReference>
<protein>
    <submittedName>
        <fullName evidence="3">PKD domain-containing protein</fullName>
    </submittedName>
</protein>
<feature type="region of interest" description="Disordered" evidence="1">
    <location>
        <begin position="27"/>
        <end position="53"/>
    </location>
</feature>
<keyword evidence="2" id="KW-0732">Signal</keyword>
<evidence type="ECO:0000256" key="1">
    <source>
        <dbReference type="SAM" id="MobiDB-lite"/>
    </source>
</evidence>
<reference evidence="3 4" key="1">
    <citation type="submission" date="2021-06" db="EMBL/GenBank/DDBJ databases">
        <title>Complete genome of Haloferula helveola possessing various polysaccharide degrading enzymes.</title>
        <authorList>
            <person name="Takami H."/>
            <person name="Huang C."/>
            <person name="Hamasaki K."/>
        </authorList>
    </citation>
    <scope>NUCLEOTIDE SEQUENCE [LARGE SCALE GENOMIC DNA]</scope>
    <source>
        <strain evidence="3 4">CN-1</strain>
    </source>
</reference>
<dbReference type="InterPro" id="IPR013783">
    <property type="entry name" value="Ig-like_fold"/>
</dbReference>
<evidence type="ECO:0000313" key="4">
    <source>
        <dbReference type="Proteomes" id="UP001374893"/>
    </source>
</evidence>
<feature type="signal peptide" evidence="2">
    <location>
        <begin position="1"/>
        <end position="17"/>
    </location>
</feature>
<organism evidence="3 4">
    <name type="scientific">Haloferula helveola</name>
    <dbReference type="NCBI Taxonomy" id="490095"/>
    <lineage>
        <taxon>Bacteria</taxon>
        <taxon>Pseudomonadati</taxon>
        <taxon>Verrucomicrobiota</taxon>
        <taxon>Verrucomicrobiia</taxon>
        <taxon>Verrucomicrobiales</taxon>
        <taxon>Verrucomicrobiaceae</taxon>
        <taxon>Haloferula</taxon>
    </lineage>
</organism>
<feature type="region of interest" description="Disordered" evidence="1">
    <location>
        <begin position="996"/>
        <end position="1037"/>
    </location>
</feature>
<evidence type="ECO:0000256" key="2">
    <source>
        <dbReference type="SAM" id="SignalP"/>
    </source>
</evidence>
<proteinExistence type="predicted"/>
<feature type="region of interest" description="Disordered" evidence="1">
    <location>
        <begin position="380"/>
        <end position="405"/>
    </location>
</feature>
<feature type="chain" id="PRO_5045587271" evidence="2">
    <location>
        <begin position="18"/>
        <end position="1125"/>
    </location>
</feature>
<dbReference type="Gene3D" id="2.60.40.10">
    <property type="entry name" value="Immunoglobulins"/>
    <property type="match status" value="1"/>
</dbReference>
<keyword evidence="4" id="KW-1185">Reference proteome</keyword>
<accession>A0ABM7R9K2</accession>
<feature type="compositionally biased region" description="Gly residues" evidence="1">
    <location>
        <begin position="396"/>
        <end position="405"/>
    </location>
</feature>
<feature type="compositionally biased region" description="Polar residues" evidence="1">
    <location>
        <begin position="44"/>
        <end position="53"/>
    </location>
</feature>
<name>A0ABM7R9K2_9BACT</name>
<dbReference type="EMBL" id="AP024702">
    <property type="protein sequence ID" value="BCX47931.1"/>
    <property type="molecule type" value="Genomic_DNA"/>
</dbReference>
<gene>
    <name evidence="3" type="ORF">HAHE_18390</name>
</gene>
<dbReference type="Pfam" id="PF22825">
    <property type="entry name" value="HpiC1-like"/>
    <property type="match status" value="1"/>
</dbReference>
<sequence length="1125" mass="115504">MLLGVFGTLGLTLTAAAQTPVPITNAGFEDPVLPSDNDLGDPTGWSSFGSPSDDGSWNPGIAAYPAEAPEGTNVAYVYGGVVDAGLSQVLAGGTGLFQADANYSLSVEVGQSNSYLFDGYRVQLLAGGTLLAEDDNTLSPAAGTFVTSTVNYTYDAGDAALVGQPLEIRLLAKGQSGGSNGETDFDDVQLTATLTSPIANAGGPYTVPISGSLSLDGSGSLPPDGQSITTYEWDLDNDGDYDELISGATPASIPYGDLQSTYGMVVGANTIKLRVTDDSSPTPKTSTAEGTVTLAAPVAGQLGILDLNANGGINPNTGNPWQVGDKYRLAFYTSGTTAAQSNDPDYYNDFATSEAWQASNLKGTYWRAMVTVNLDSATTQALSPKSEAKANTGTGDLTGGTGAGGAGEPVYVVNGTTCIARNNADIWNSWSNPFAGDAVIRIASGSTNLNSDGNPVTASQNVHYSPYLNQFGLGDSANIHGVDVATGCSNSGSHVNALGDTTDNTNYNNGSSNANNTSRVWNRFTQNNTTSLRVYAISVPLTIVDLAETVAPSVVSLVDDRAGADLNLGAASVVYTVTFSEPIDAETLTTADFGNAGTAGFTVDTIRGTLDSSVFEVTVTPTTAGTLQLQVLGGAVIEDPVGNAVDTGSPINDDTTITVIDDNTAPTLVSIVDNVSGGPIVATQTATPTYTVTFDEAIEPSSLTTDDFENGGTAGVTIDSVSSTGDPAVFQVAVTTSTAGTLILQIAAGAVVEDLSANALDTGVALPDDTTITVNPAPELAGQLGVLDVVNANGGINPVTGLAWAAGDTYRLIFLTSQTTDATSTDIATYNTFVQGVAAASSTYPDLGNGSWKIVASTETVDARDNTGTNPGSGTGVAVFLMDGVTKAANDNADFWDGFIENTVSLDENASALVENRVFTGSNFNGTSVGTGGGDKPLGVLDGDGVRTGQSDSNQFWFVQWKENGNNLNSVYALSEPLTIISTAAGSPYDTWTGGFPGLSDPSPEGDDDGGGLQTGIEWVVGGDPSDGSDDAGLAPTFDNTSDPDFFIFTYLESDDAEADGFTSIAVQYGNDLVGWTDAVHDGTDIIITETELGAVDSVEVKLRRSAFEMDGRLFARLQVLIAVP</sequence>
<evidence type="ECO:0000313" key="3">
    <source>
        <dbReference type="EMBL" id="BCX47931.1"/>
    </source>
</evidence>